<evidence type="ECO:0000313" key="2">
    <source>
        <dbReference type="Proteomes" id="UP000324222"/>
    </source>
</evidence>
<evidence type="ECO:0000313" key="1">
    <source>
        <dbReference type="EMBL" id="MPC14547.1"/>
    </source>
</evidence>
<name>A0A5B7CXK1_PORTR</name>
<dbReference type="Proteomes" id="UP000324222">
    <property type="component" value="Unassembled WGS sequence"/>
</dbReference>
<protein>
    <submittedName>
        <fullName evidence="1">Uncharacterized protein</fullName>
    </submittedName>
</protein>
<proteinExistence type="predicted"/>
<organism evidence="1 2">
    <name type="scientific">Portunus trituberculatus</name>
    <name type="common">Swimming crab</name>
    <name type="synonym">Neptunus trituberculatus</name>
    <dbReference type="NCBI Taxonomy" id="210409"/>
    <lineage>
        <taxon>Eukaryota</taxon>
        <taxon>Metazoa</taxon>
        <taxon>Ecdysozoa</taxon>
        <taxon>Arthropoda</taxon>
        <taxon>Crustacea</taxon>
        <taxon>Multicrustacea</taxon>
        <taxon>Malacostraca</taxon>
        <taxon>Eumalacostraca</taxon>
        <taxon>Eucarida</taxon>
        <taxon>Decapoda</taxon>
        <taxon>Pleocyemata</taxon>
        <taxon>Brachyura</taxon>
        <taxon>Eubrachyura</taxon>
        <taxon>Portunoidea</taxon>
        <taxon>Portunidae</taxon>
        <taxon>Portuninae</taxon>
        <taxon>Portunus</taxon>
    </lineage>
</organism>
<dbReference type="EMBL" id="VSRR010000360">
    <property type="protein sequence ID" value="MPC14547.1"/>
    <property type="molecule type" value="Genomic_DNA"/>
</dbReference>
<reference evidence="1 2" key="1">
    <citation type="submission" date="2019-05" db="EMBL/GenBank/DDBJ databases">
        <title>Another draft genome of Portunus trituberculatus and its Hox gene families provides insights of decapod evolution.</title>
        <authorList>
            <person name="Jeong J.-H."/>
            <person name="Song I."/>
            <person name="Kim S."/>
            <person name="Choi T."/>
            <person name="Kim D."/>
            <person name="Ryu S."/>
            <person name="Kim W."/>
        </authorList>
    </citation>
    <scope>NUCLEOTIDE SEQUENCE [LARGE SCALE GENOMIC DNA]</scope>
    <source>
        <tissue evidence="1">Muscle</tissue>
    </source>
</reference>
<accession>A0A5B7CXK1</accession>
<gene>
    <name evidence="1" type="ORF">E2C01_007316</name>
</gene>
<sequence length="179" mass="18743">MTGADRPGGPQATQTLAGPTRQGCLISAGNSIGTELDTLEISRIYNAAPKQIQLITKEASGLVVLMLSETTRVETVEVFGLGKVKLPVHSGVQAMTAVASTSPHPPTCLVLVATGPCQLCLFKGLPDGQHGGGSSPAASVLFVLLSVPQPRHCCCTTLYQCCSLLFIQNNHENTKKSPF</sequence>
<comment type="caution">
    <text evidence="1">The sequence shown here is derived from an EMBL/GenBank/DDBJ whole genome shotgun (WGS) entry which is preliminary data.</text>
</comment>
<dbReference type="AlphaFoldDB" id="A0A5B7CXK1"/>
<keyword evidence="2" id="KW-1185">Reference proteome</keyword>